<dbReference type="NCBIfam" id="TIGR02532">
    <property type="entry name" value="IV_pilin_GFxxxE"/>
    <property type="match status" value="1"/>
</dbReference>
<dbReference type="InterPro" id="IPR012902">
    <property type="entry name" value="N_methyl_site"/>
</dbReference>
<accession>A0A1W1D249</accession>
<dbReference type="AlphaFoldDB" id="A0A1W1D249"/>
<organism evidence="2">
    <name type="scientific">hydrothermal vent metagenome</name>
    <dbReference type="NCBI Taxonomy" id="652676"/>
    <lineage>
        <taxon>unclassified sequences</taxon>
        <taxon>metagenomes</taxon>
        <taxon>ecological metagenomes</taxon>
    </lineage>
</organism>
<evidence type="ECO:0000256" key="1">
    <source>
        <dbReference type="SAM" id="Phobius"/>
    </source>
</evidence>
<feature type="transmembrane region" description="Helical" evidence="1">
    <location>
        <begin position="7"/>
        <end position="25"/>
    </location>
</feature>
<keyword evidence="1" id="KW-1133">Transmembrane helix</keyword>
<protein>
    <submittedName>
        <fullName evidence="2">Putative periplasmic ATP /GTP-binding protein</fullName>
    </submittedName>
</protein>
<keyword evidence="1" id="KW-0812">Transmembrane</keyword>
<dbReference type="SUPFAM" id="SSF54523">
    <property type="entry name" value="Pili subunits"/>
    <property type="match status" value="1"/>
</dbReference>
<dbReference type="InterPro" id="IPR045584">
    <property type="entry name" value="Pilin-like"/>
</dbReference>
<dbReference type="EMBL" id="FPHP01000002">
    <property type="protein sequence ID" value="SFV74703.1"/>
    <property type="molecule type" value="Genomic_DNA"/>
</dbReference>
<proteinExistence type="predicted"/>
<dbReference type="Gene3D" id="3.30.700.10">
    <property type="entry name" value="Glycoprotein, Type 4 Pilin"/>
    <property type="match status" value="1"/>
</dbReference>
<sequence length="224" mass="25244">MKKAFTLMELIFVLIVIGILAVLIIPKTKTNPLQEAAIQLASHLRYTQHLAMIDDKYTTSDDKWYKMRWILVFSSSKYTGGSDVWAYTIFSDTAGNHTGDAQQSEIAKNPLNQEQLMTGGYGKEKAINFTDDGFKGMKELNIGTKYGIIGDNGVKLKGGCRYSRIGFDYLGRPMYGSHKDSVKPYDDYHQQLIKTDCKIILTDQENNSVTLIIKPETGYISINF</sequence>
<evidence type="ECO:0000313" key="2">
    <source>
        <dbReference type="EMBL" id="SFV74703.1"/>
    </source>
</evidence>
<name>A0A1W1D249_9ZZZZ</name>
<keyword evidence="1" id="KW-0472">Membrane</keyword>
<gene>
    <name evidence="2" type="ORF">MNB_SM-3-594</name>
</gene>
<reference evidence="2" key="1">
    <citation type="submission" date="2016-10" db="EMBL/GenBank/DDBJ databases">
        <authorList>
            <person name="de Groot N.N."/>
        </authorList>
    </citation>
    <scope>NUCLEOTIDE SEQUENCE</scope>
</reference>